<gene>
    <name evidence="1" type="ORF">B0T21DRAFT_408311</name>
</gene>
<organism evidence="1 2">
    <name type="scientific">Apiosordaria backusii</name>
    <dbReference type="NCBI Taxonomy" id="314023"/>
    <lineage>
        <taxon>Eukaryota</taxon>
        <taxon>Fungi</taxon>
        <taxon>Dikarya</taxon>
        <taxon>Ascomycota</taxon>
        <taxon>Pezizomycotina</taxon>
        <taxon>Sordariomycetes</taxon>
        <taxon>Sordariomycetidae</taxon>
        <taxon>Sordariales</taxon>
        <taxon>Lasiosphaeriaceae</taxon>
        <taxon>Apiosordaria</taxon>
    </lineage>
</organism>
<proteinExistence type="predicted"/>
<evidence type="ECO:0000313" key="1">
    <source>
        <dbReference type="EMBL" id="KAK0745276.1"/>
    </source>
</evidence>
<reference evidence="1" key="1">
    <citation type="submission" date="2023-06" db="EMBL/GenBank/DDBJ databases">
        <title>Genome-scale phylogeny and comparative genomics of the fungal order Sordariales.</title>
        <authorList>
            <consortium name="Lawrence Berkeley National Laboratory"/>
            <person name="Hensen N."/>
            <person name="Bonometti L."/>
            <person name="Westerberg I."/>
            <person name="Brannstrom I.O."/>
            <person name="Guillou S."/>
            <person name="Cros-Aarteil S."/>
            <person name="Calhoun S."/>
            <person name="Haridas S."/>
            <person name="Kuo A."/>
            <person name="Mondo S."/>
            <person name="Pangilinan J."/>
            <person name="Riley R."/>
            <person name="Labutti K."/>
            <person name="Andreopoulos B."/>
            <person name="Lipzen A."/>
            <person name="Chen C."/>
            <person name="Yanf M."/>
            <person name="Daum C."/>
            <person name="Ng V."/>
            <person name="Clum A."/>
            <person name="Steindorff A."/>
            <person name="Ohm R."/>
            <person name="Martin F."/>
            <person name="Silar P."/>
            <person name="Natvig D."/>
            <person name="Lalanne C."/>
            <person name="Gautier V."/>
            <person name="Ament-Velasquez S.L."/>
            <person name="Kruys A."/>
            <person name="Hutchinson M.I."/>
            <person name="Powell A.J."/>
            <person name="Barry K."/>
            <person name="Miller A.N."/>
            <person name="Grigoriev I.V."/>
            <person name="Debuchy R."/>
            <person name="Gladieux P."/>
            <person name="Thoren M.H."/>
            <person name="Johannesson H."/>
        </authorList>
    </citation>
    <scope>NUCLEOTIDE SEQUENCE</scope>
    <source>
        <strain evidence="1">CBS 540.89</strain>
    </source>
</reference>
<dbReference type="Proteomes" id="UP001172159">
    <property type="component" value="Unassembled WGS sequence"/>
</dbReference>
<dbReference type="EMBL" id="JAUKTV010000002">
    <property type="protein sequence ID" value="KAK0745276.1"/>
    <property type="molecule type" value="Genomic_DNA"/>
</dbReference>
<name>A0AA40K462_9PEZI</name>
<comment type="caution">
    <text evidence="1">The sequence shown here is derived from an EMBL/GenBank/DDBJ whole genome shotgun (WGS) entry which is preliminary data.</text>
</comment>
<sequence>MTKIDLNQTLAQIRAPSKNMASLSRQARIRVGIASLHMLVKLGDEYYAKILESRRSFTPSTERLLLAHRSLEDTLDNINSPDSGMAFPNFQAALEPLLRCVRTRLDLAKKQKLRMEEEYLEGSEKEHDSDAEWDEGEAYASKLRMIDWELDTYGHEERHILVLQNILLP</sequence>
<accession>A0AA40K462</accession>
<protein>
    <submittedName>
        <fullName evidence="1">Uncharacterized protein</fullName>
    </submittedName>
</protein>
<evidence type="ECO:0000313" key="2">
    <source>
        <dbReference type="Proteomes" id="UP001172159"/>
    </source>
</evidence>
<dbReference type="AlphaFoldDB" id="A0AA40K462"/>
<keyword evidence="2" id="KW-1185">Reference proteome</keyword>